<dbReference type="Proteomes" id="UP000009079">
    <property type="component" value="Chromosome"/>
</dbReference>
<evidence type="ECO:0008006" key="5">
    <source>
        <dbReference type="Google" id="ProtNLM"/>
    </source>
</evidence>
<gene>
    <name evidence="3" type="ordered locus">TSIB_1510</name>
</gene>
<dbReference type="Gene3D" id="2.60.40.10">
    <property type="entry name" value="Immunoglobulins"/>
    <property type="match status" value="1"/>
</dbReference>
<evidence type="ECO:0000313" key="3">
    <source>
        <dbReference type="EMBL" id="ACS90561.1"/>
    </source>
</evidence>
<proteinExistence type="predicted"/>
<dbReference type="RefSeq" id="WP_015849778.1">
    <property type="nucleotide sequence ID" value="NC_012883.1"/>
</dbReference>
<evidence type="ECO:0000256" key="2">
    <source>
        <dbReference type="SAM" id="Phobius"/>
    </source>
</evidence>
<dbReference type="GeneID" id="8096518"/>
<dbReference type="InterPro" id="IPR013783">
    <property type="entry name" value="Ig-like_fold"/>
</dbReference>
<feature type="region of interest" description="Disordered" evidence="1">
    <location>
        <begin position="390"/>
        <end position="420"/>
    </location>
</feature>
<keyword evidence="2" id="KW-1133">Transmembrane helix</keyword>
<dbReference type="OrthoDB" id="86225at2157"/>
<evidence type="ECO:0000313" key="4">
    <source>
        <dbReference type="Proteomes" id="UP000009079"/>
    </source>
</evidence>
<name>C6A4L6_THESM</name>
<reference evidence="3 4" key="1">
    <citation type="journal article" date="2009" name="Appl. Environ. Microbiol.">
        <title>Metabolic versatility and indigenous origin of the archaeon Thermococcus sibiricus, isolated from a siberian oil reservoir, as revealed by genome analysis.</title>
        <authorList>
            <person name="Mardanov A.V."/>
            <person name="Ravin N.V."/>
            <person name="Svetlitchnyi V.A."/>
            <person name="Beletsky A.V."/>
            <person name="Miroshnichenko M.L."/>
            <person name="Bonch-Osmolovskaya E.A."/>
            <person name="Skryabin K.G."/>
        </authorList>
    </citation>
    <scope>NUCLEOTIDE SEQUENCE [LARGE SCALE GENOMIC DNA]</scope>
    <source>
        <strain evidence="4">DSM 12597 / MM 739</strain>
    </source>
</reference>
<dbReference type="eggNOG" id="arCOG05791">
    <property type="taxonomic scope" value="Archaea"/>
</dbReference>
<keyword evidence="2" id="KW-0812">Transmembrane</keyword>
<keyword evidence="4" id="KW-1185">Reference proteome</keyword>
<dbReference type="SUPFAM" id="SSF49452">
    <property type="entry name" value="Starch-binding domain-like"/>
    <property type="match status" value="1"/>
</dbReference>
<dbReference type="STRING" id="604354.TSIB_1510"/>
<dbReference type="GO" id="GO:0030246">
    <property type="term" value="F:carbohydrate binding"/>
    <property type="evidence" value="ECO:0007669"/>
    <property type="project" value="InterPro"/>
</dbReference>
<feature type="transmembrane region" description="Helical" evidence="2">
    <location>
        <begin position="428"/>
        <end position="447"/>
    </location>
</feature>
<sequence>MIRKIFITIMLIFFLSFTYSPTSAQVPLLLQVPQQYFEAKPGETVSVPVTLVNIGNESIENITIHVSGPIVKGLLYGQEYIKKLEPAETMDKTLSIYVQDVRAGVYDLKIIAKVGVTFIEIPISLRVLTQISYSADIDVGNKYLFGQDVIITLLVSSSSNGVIFGDVSYEIYRNNNLIAQRNMRNIFLYPDPPRNKWEYPIFIPRPSVGNYTVIMRSTFRGLSKTVTKSFLVYQRVLSYEAKFQNGVISVRVTDEHGNGVGGIPVNIEGTQLQTNSYGTAFIEANKPGTYRITLNLDGKIVETFVEVKRLFLDYEQRNETLLIYVRDSSGVGVPKASVEAIGPLGKSYGTTDENGTALINLNETGFGSIRIKAENDAYIGAEAVVEVEKPQLPETETPFPSTTSSTSTSANQTTKPAPPLHPKDYGNLPLILILSAVLFGSTSYIALFRPLKFEEQMDKYYFVKIKAPRLREIQGFTYEKAIDAVDARATKGEVTIENGKVIWKIEKLEPGEEAFLQVLL</sequence>
<accession>C6A4L6</accession>
<organism evidence="3 4">
    <name type="scientific">Thermococcus sibiricus (strain DSM 12597 / MM 739)</name>
    <dbReference type="NCBI Taxonomy" id="604354"/>
    <lineage>
        <taxon>Archaea</taxon>
        <taxon>Methanobacteriati</taxon>
        <taxon>Methanobacteriota</taxon>
        <taxon>Thermococci</taxon>
        <taxon>Thermococcales</taxon>
        <taxon>Thermococcaceae</taxon>
        <taxon>Thermococcus</taxon>
    </lineage>
</organism>
<protein>
    <recommendedName>
        <fullName evidence="5">CARDB domain-containing protein</fullName>
    </recommendedName>
</protein>
<dbReference type="AlphaFoldDB" id="C6A4L6"/>
<dbReference type="InterPro" id="IPR013784">
    <property type="entry name" value="Carb-bd-like_fold"/>
</dbReference>
<feature type="compositionally biased region" description="Low complexity" evidence="1">
    <location>
        <begin position="393"/>
        <end position="409"/>
    </location>
</feature>
<dbReference type="EMBL" id="CP001463">
    <property type="protein sequence ID" value="ACS90561.1"/>
    <property type="molecule type" value="Genomic_DNA"/>
</dbReference>
<evidence type="ECO:0000256" key="1">
    <source>
        <dbReference type="SAM" id="MobiDB-lite"/>
    </source>
</evidence>
<dbReference type="HOGENOM" id="CLU_529600_0_0_2"/>
<keyword evidence="2" id="KW-0472">Membrane</keyword>
<dbReference type="KEGG" id="tsi:TSIB_1510"/>